<accession>A0A0C2MQX4</accession>
<evidence type="ECO:0000313" key="3">
    <source>
        <dbReference type="Proteomes" id="UP000031668"/>
    </source>
</evidence>
<reference evidence="2 3" key="1">
    <citation type="journal article" date="2014" name="Genome Biol. Evol.">
        <title>The genome of the myxosporean Thelohanellus kitauei shows adaptations to nutrient acquisition within its fish host.</title>
        <authorList>
            <person name="Yang Y."/>
            <person name="Xiong J."/>
            <person name="Zhou Z."/>
            <person name="Huo F."/>
            <person name="Miao W."/>
            <person name="Ran C."/>
            <person name="Liu Y."/>
            <person name="Zhang J."/>
            <person name="Feng J."/>
            <person name="Wang M."/>
            <person name="Wang M."/>
            <person name="Wang L."/>
            <person name="Yao B."/>
        </authorList>
    </citation>
    <scope>NUCLEOTIDE SEQUENCE [LARGE SCALE GENOMIC DNA]</scope>
    <source>
        <strain evidence="2">Wuqing</strain>
    </source>
</reference>
<gene>
    <name evidence="2" type="ORF">RF11_04663</name>
</gene>
<keyword evidence="1" id="KW-0812">Transmembrane</keyword>
<keyword evidence="1" id="KW-0472">Membrane</keyword>
<proteinExistence type="predicted"/>
<sequence length="432" mass="52180">MLRPSDNDDFEDSQRFLDDYIMSSNSSDLSTQIQGVKTMTSYFWYVNDYGVDHIFIENFPQELYEEFHRMCEGGPHIYREFNLKFRLFDVFSFIFRNQNLLMYFKSQSFTELFLQSLKTNNRNCYFSSKYLMISIKICVSYEVNKIMFINENGMFHLYSYWDEPEDHIEEKFWKICHKVYNLDRDRSSSLSHVKLTENINQILTKFLTTQEDVYARLSINFLRLIHRVRMIDEIEFNVTYFYGVTNHKFLHNPYTVSDVPFLRSLSNIWSGILNASRNTLKIDTMDKLILLTNIFSIGFTSKISRIIIEDRNFNFTKNKKQRLYIIYFMLVAFPAIDDGANYLLKKRLKILHRSFDRLIRSYQYQVLSFEDKFLIIQFYFKSHVTLQIKEDSINHQIVRDFFEELRSTNFIAYFYSVIYILTFLLLPLKMRH</sequence>
<comment type="caution">
    <text evidence="2">The sequence shown here is derived from an EMBL/GenBank/DDBJ whole genome shotgun (WGS) entry which is preliminary data.</text>
</comment>
<keyword evidence="1" id="KW-1133">Transmembrane helix</keyword>
<evidence type="ECO:0000313" key="2">
    <source>
        <dbReference type="EMBL" id="KII66705.1"/>
    </source>
</evidence>
<dbReference type="AlphaFoldDB" id="A0A0C2MQX4"/>
<protein>
    <submittedName>
        <fullName evidence="2">Uncharacterized protein</fullName>
    </submittedName>
</protein>
<organism evidence="2 3">
    <name type="scientific">Thelohanellus kitauei</name>
    <name type="common">Myxosporean</name>
    <dbReference type="NCBI Taxonomy" id="669202"/>
    <lineage>
        <taxon>Eukaryota</taxon>
        <taxon>Metazoa</taxon>
        <taxon>Cnidaria</taxon>
        <taxon>Myxozoa</taxon>
        <taxon>Myxosporea</taxon>
        <taxon>Bivalvulida</taxon>
        <taxon>Platysporina</taxon>
        <taxon>Myxobolidae</taxon>
        <taxon>Thelohanellus</taxon>
    </lineage>
</organism>
<evidence type="ECO:0000256" key="1">
    <source>
        <dbReference type="SAM" id="Phobius"/>
    </source>
</evidence>
<feature type="transmembrane region" description="Helical" evidence="1">
    <location>
        <begin position="410"/>
        <end position="428"/>
    </location>
</feature>
<dbReference type="OrthoDB" id="7701410at2759"/>
<name>A0A0C2MQX4_THEKT</name>
<dbReference type="Proteomes" id="UP000031668">
    <property type="component" value="Unassembled WGS sequence"/>
</dbReference>
<dbReference type="EMBL" id="JWZT01003482">
    <property type="protein sequence ID" value="KII66705.1"/>
    <property type="molecule type" value="Genomic_DNA"/>
</dbReference>
<keyword evidence="3" id="KW-1185">Reference proteome</keyword>